<reference evidence="2 3" key="1">
    <citation type="submission" date="2020-06" db="EMBL/GenBank/DDBJ databases">
        <title>Genome sequence of 2 isolates from Red Sea Mangroves.</title>
        <authorList>
            <person name="Sefrji F."/>
            <person name="Michoud G."/>
            <person name="Merlino G."/>
            <person name="Daffonchio D."/>
        </authorList>
    </citation>
    <scope>NUCLEOTIDE SEQUENCE [LARGE SCALE GENOMIC DNA]</scope>
    <source>
        <strain evidence="2 3">R1DC25</strain>
    </source>
</reference>
<name>A0A7S8C2K7_9HYPH</name>
<dbReference type="AlphaFoldDB" id="A0A7S8C2K7"/>
<keyword evidence="3" id="KW-1185">Reference proteome</keyword>
<dbReference type="Pfam" id="PF04311">
    <property type="entry name" value="DUF459"/>
    <property type="match status" value="1"/>
</dbReference>
<sequence>MIARHSIRSLAGGGRLLAGLVLAAAVLAAGGGSVFAQTIVVPRPKPDPMYLNEVRSEYQLFVIGDSMAGGLSDGLDRLAQDDSRFVLNVRTKDATGFTRPDIYDWPQAIEGILARNEVHIAVVMLGMNDSQDMRIDGKTVSFGSKEWLAAYNEALEAFVTTLMENNVAVYWLGMPAMLNHDNDKAMELVTELQRKRVSEAGIKFIDTRAAFAGPDGGFAESGYGHNGIYGRLRARDGIHFVDRGNDKLADLVLDELRRAVEAADQTVAVRSGNEVEVTELPAFGQEAGDGDALEIEPSIPAYGSQISELPDAAAGERAGGLVPFALETVMSEEEVRARKGDFGPVEAQLQILRRSAARGSVADALFSRGALPAPKPGRADDFAWSGE</sequence>
<dbReference type="PANTHER" id="PTHR30383">
    <property type="entry name" value="THIOESTERASE 1/PROTEASE 1/LYSOPHOSPHOLIPASE L1"/>
    <property type="match status" value="1"/>
</dbReference>
<dbReference type="EMBL" id="CP058214">
    <property type="protein sequence ID" value="QPC42200.1"/>
    <property type="molecule type" value="Genomic_DNA"/>
</dbReference>
<dbReference type="InterPro" id="IPR036514">
    <property type="entry name" value="SGNH_hydro_sf"/>
</dbReference>
<dbReference type="RefSeq" id="WP_213163432.1">
    <property type="nucleotide sequence ID" value="NZ_CP058214.1"/>
</dbReference>
<feature type="region of interest" description="Disordered" evidence="1">
    <location>
        <begin position="368"/>
        <end position="387"/>
    </location>
</feature>
<dbReference type="Proteomes" id="UP000593594">
    <property type="component" value="Chromosome"/>
</dbReference>
<evidence type="ECO:0000256" key="1">
    <source>
        <dbReference type="SAM" id="MobiDB-lite"/>
    </source>
</evidence>
<evidence type="ECO:0000313" key="3">
    <source>
        <dbReference type="Proteomes" id="UP000593594"/>
    </source>
</evidence>
<evidence type="ECO:0000313" key="2">
    <source>
        <dbReference type="EMBL" id="QPC42200.1"/>
    </source>
</evidence>
<proteinExistence type="predicted"/>
<dbReference type="InterPro" id="IPR007407">
    <property type="entry name" value="DUF459"/>
</dbReference>
<dbReference type="InterPro" id="IPR051532">
    <property type="entry name" value="Ester_Hydrolysis_Enzymes"/>
</dbReference>
<dbReference type="Gene3D" id="3.40.50.1110">
    <property type="entry name" value="SGNH hydrolase"/>
    <property type="match status" value="1"/>
</dbReference>
<dbReference type="GO" id="GO:0016788">
    <property type="term" value="F:hydrolase activity, acting on ester bonds"/>
    <property type="evidence" value="ECO:0007669"/>
    <property type="project" value="UniProtKB-ARBA"/>
</dbReference>
<accession>A0A7S8C2K7</accession>
<gene>
    <name evidence="2" type="ORF">HW532_05480</name>
</gene>
<organism evidence="2 3">
    <name type="scientific">Kaustia mangrovi</name>
    <dbReference type="NCBI Taxonomy" id="2593653"/>
    <lineage>
        <taxon>Bacteria</taxon>
        <taxon>Pseudomonadati</taxon>
        <taxon>Pseudomonadota</taxon>
        <taxon>Alphaproteobacteria</taxon>
        <taxon>Hyphomicrobiales</taxon>
        <taxon>Parvibaculaceae</taxon>
        <taxon>Kaustia</taxon>
    </lineage>
</organism>
<protein>
    <submittedName>
        <fullName evidence="2">DUF459 domain-containing protein</fullName>
    </submittedName>
</protein>
<dbReference type="SUPFAM" id="SSF52266">
    <property type="entry name" value="SGNH hydrolase"/>
    <property type="match status" value="1"/>
</dbReference>
<dbReference type="KEGG" id="kmn:HW532_05480"/>